<feature type="compositionally biased region" description="Polar residues" evidence="1">
    <location>
        <begin position="51"/>
        <end position="69"/>
    </location>
</feature>
<feature type="compositionally biased region" description="Basic residues" evidence="1">
    <location>
        <begin position="380"/>
        <end position="391"/>
    </location>
</feature>
<dbReference type="AlphaFoldDB" id="A0AAJ8MK92"/>
<organism evidence="3 4">
    <name type="scientific">Kwoniella dejecticola CBS 10117</name>
    <dbReference type="NCBI Taxonomy" id="1296121"/>
    <lineage>
        <taxon>Eukaryota</taxon>
        <taxon>Fungi</taxon>
        <taxon>Dikarya</taxon>
        <taxon>Basidiomycota</taxon>
        <taxon>Agaricomycotina</taxon>
        <taxon>Tremellomycetes</taxon>
        <taxon>Tremellales</taxon>
        <taxon>Cryptococcaceae</taxon>
        <taxon>Kwoniella</taxon>
    </lineage>
</organism>
<gene>
    <name evidence="3" type="ORF">I303_107043</name>
</gene>
<feature type="region of interest" description="Disordered" evidence="1">
    <location>
        <begin position="1"/>
        <end position="80"/>
    </location>
</feature>
<feature type="region of interest" description="Disordered" evidence="1">
    <location>
        <begin position="322"/>
        <end position="505"/>
    </location>
</feature>
<feature type="compositionally biased region" description="Polar residues" evidence="1">
    <location>
        <begin position="609"/>
        <end position="626"/>
    </location>
</feature>
<name>A0AAJ8MK92_9TREE</name>
<evidence type="ECO:0000313" key="3">
    <source>
        <dbReference type="EMBL" id="WWC64433.1"/>
    </source>
</evidence>
<feature type="region of interest" description="Disordered" evidence="1">
    <location>
        <begin position="592"/>
        <end position="626"/>
    </location>
</feature>
<protein>
    <submittedName>
        <fullName evidence="3">Uncharacterized protein</fullName>
    </submittedName>
</protein>
<dbReference type="KEGG" id="kdj:28970143"/>
<keyword evidence="2" id="KW-1133">Transmembrane helix</keyword>
<feature type="region of interest" description="Disordered" evidence="1">
    <location>
        <begin position="1245"/>
        <end position="1265"/>
    </location>
</feature>
<feature type="compositionally biased region" description="Acidic residues" evidence="1">
    <location>
        <begin position="1180"/>
        <end position="1199"/>
    </location>
</feature>
<dbReference type="GeneID" id="28970143"/>
<keyword evidence="4" id="KW-1185">Reference proteome</keyword>
<dbReference type="EMBL" id="CP144538">
    <property type="protein sequence ID" value="WWC64433.1"/>
    <property type="molecule type" value="Genomic_DNA"/>
</dbReference>
<accession>A0AAJ8MK92</accession>
<proteinExistence type="predicted"/>
<feature type="region of interest" description="Disordered" evidence="1">
    <location>
        <begin position="940"/>
        <end position="964"/>
    </location>
</feature>
<feature type="compositionally biased region" description="Polar residues" evidence="1">
    <location>
        <begin position="365"/>
        <end position="378"/>
    </location>
</feature>
<feature type="region of interest" description="Disordered" evidence="1">
    <location>
        <begin position="1078"/>
        <end position="1206"/>
    </location>
</feature>
<sequence length="1265" mass="139415">MATSFADSGPLDDFFRDEDQDDTPAMSLEDISTKRRLTEMELDPEMDNRRQSSTTDDSGNTTLVNQPSFSPKGRGWTGSLPNAAGPSSVPYLGSNVPGKFPSPSRLSFSDETFAERFKYLICSSGLLEKDYVPAILDSIETEIGISHENGGRILYDEWVDKAIKRWDLVLAGGALVIGLAISLGVWTVFAIGLIATGGASWYASRETSTSSIPSKADSPPTNDETPQIQALSALTGFITQSHALNSILSASLSILDPHPYKLHTHNTLRVTLHRFTGNLTDHLATATSTLLEMTDKKELSVLGEMYDIPVVGSFFYSRRHQSITDSSSEEESDRYANEPNSLQRPGLPHRPSSLPSPEKHRSLMYPTSSLPARNTSSPLKRLHSNSPHSHRYSFGSSPDKEDRFTQIPDRTPRLPKRASVERLRDTWSSSPRFERPRHERRITEADEEEEEFAEGETSRSSDQSVSSDDNTPMKFPRRPSGVDDPGNYTTSLPKSPPTKVNAGLGVTIPRTPILTQEREIVRSSSPFKHIPSPLSRRMSASNGLQPLRTAPLATPSSRSAPDSTTLLPSPFMQDATLDVIPLSSVPLRTALSLDPNLSTGSANPKRRSLQNMPYYSSSDDQSRPATSFDVSVGLTRTRSMPLSDLQALRSASTVGGSKSRRSSLNPLSAGLAPAIGMGMGFPSTFPANKRSSLSTLPPPSPSSTTGLRRIESVSPLTLPALKASCLGIHLKRRRLACCLLGLNFGGKTNDEYWMDVKSVLDALVDSIKEEKVMLEEVLRDTEKEVKIISILDNYKALSLGSADDNQGIENFWPTTSTSASSVFPHHRDYAPRTSDEVLLNEHIDKLSNALIGAWKELGIVKARLQEGKDDVLDNLDLDGWNAIRGQLGEGLREWERGKEVITRMKSQAAQNKGDGERICVEKGDSNHADLPEFMRSWNIVTDGGEEDDGNDEQQPSPETSLETHIDNIPCDADLRIVNQTQHQAHEDDLPPVGKDDIYEGISLPPSDKATALLSKMSREERIEMMKLARERGVSLKRFLELDADGNGIGIANNESYSQMRERGGLVVDELKGVIGSIRRMKGGGNSEEDETGDGLNRHGMEATPSESEEQGGRSLVENKHEVGGKLADEDIIRSEIHENTDMDDKRSQSLEKGTANMSETLKSHNKPTEYDVRQVYGNDNNDDNDNDNDDQNEIDDDNNCEDHDAPENTIIACGKQQSPPPLTARPANFNPFMLDMGELRRNLPSQYLVHDHEDEDEDELKHETD</sequence>
<feature type="region of interest" description="Disordered" evidence="1">
    <location>
        <begin position="688"/>
        <end position="707"/>
    </location>
</feature>
<dbReference type="RefSeq" id="XP_018260729.2">
    <property type="nucleotide sequence ID" value="XM_018409726.2"/>
</dbReference>
<reference evidence="3" key="1">
    <citation type="submission" date="2013-07" db="EMBL/GenBank/DDBJ databases">
        <authorList>
            <consortium name="The Broad Institute Genome Sequencing Platform"/>
            <person name="Cuomo C."/>
            <person name="Litvintseva A."/>
            <person name="Chen Y."/>
            <person name="Heitman J."/>
            <person name="Sun S."/>
            <person name="Springer D."/>
            <person name="Dromer F."/>
            <person name="Young S.K."/>
            <person name="Zeng Q."/>
            <person name="Gargeya S."/>
            <person name="Fitzgerald M."/>
            <person name="Abouelleil A."/>
            <person name="Alvarado L."/>
            <person name="Berlin A.M."/>
            <person name="Chapman S.B."/>
            <person name="Dewar J."/>
            <person name="Goldberg J."/>
            <person name="Griggs A."/>
            <person name="Gujja S."/>
            <person name="Hansen M."/>
            <person name="Howarth C."/>
            <person name="Imamovic A."/>
            <person name="Larimer J."/>
            <person name="McCowan C."/>
            <person name="Murphy C."/>
            <person name="Pearson M."/>
            <person name="Priest M."/>
            <person name="Roberts A."/>
            <person name="Saif S."/>
            <person name="Shea T."/>
            <person name="Sykes S."/>
            <person name="Wortman J."/>
            <person name="Nusbaum C."/>
            <person name="Birren B."/>
        </authorList>
    </citation>
    <scope>NUCLEOTIDE SEQUENCE</scope>
    <source>
        <strain evidence="3">CBS 10117</strain>
    </source>
</reference>
<feature type="compositionally biased region" description="Acidic residues" evidence="1">
    <location>
        <begin position="445"/>
        <end position="454"/>
    </location>
</feature>
<keyword evidence="2" id="KW-0472">Membrane</keyword>
<dbReference type="Proteomes" id="UP000078595">
    <property type="component" value="Chromosome 9"/>
</dbReference>
<feature type="compositionally biased region" description="Basic and acidic residues" evidence="1">
    <location>
        <begin position="432"/>
        <end position="444"/>
    </location>
</feature>
<keyword evidence="2" id="KW-0812">Transmembrane</keyword>
<feature type="transmembrane region" description="Helical" evidence="2">
    <location>
        <begin position="168"/>
        <end position="195"/>
    </location>
</feature>
<reference evidence="3" key="2">
    <citation type="submission" date="2024-02" db="EMBL/GenBank/DDBJ databases">
        <title>Comparative genomics of Cryptococcus and Kwoniella reveals pathogenesis evolution and contrasting modes of karyotype evolution via chromosome fusion or intercentromeric recombination.</title>
        <authorList>
            <person name="Coelho M.A."/>
            <person name="David-Palma M."/>
            <person name="Shea T."/>
            <person name="Bowers K."/>
            <person name="McGinley-Smith S."/>
            <person name="Mohammad A.W."/>
            <person name="Gnirke A."/>
            <person name="Yurkov A.M."/>
            <person name="Nowrousian M."/>
            <person name="Sun S."/>
            <person name="Cuomo C.A."/>
            <person name="Heitman J."/>
        </authorList>
    </citation>
    <scope>NUCLEOTIDE SEQUENCE</scope>
    <source>
        <strain evidence="3">CBS 10117</strain>
    </source>
</reference>
<feature type="compositionally biased region" description="Basic and acidic residues" evidence="1">
    <location>
        <begin position="1116"/>
        <end position="1149"/>
    </location>
</feature>
<evidence type="ECO:0000256" key="1">
    <source>
        <dbReference type="SAM" id="MobiDB-lite"/>
    </source>
</evidence>
<evidence type="ECO:0000313" key="4">
    <source>
        <dbReference type="Proteomes" id="UP000078595"/>
    </source>
</evidence>
<feature type="compositionally biased region" description="Low complexity" evidence="1">
    <location>
        <begin position="458"/>
        <end position="469"/>
    </location>
</feature>
<evidence type="ECO:0000256" key="2">
    <source>
        <dbReference type="SAM" id="Phobius"/>
    </source>
</evidence>
<feature type="compositionally biased region" description="Polar residues" evidence="1">
    <location>
        <begin position="953"/>
        <end position="962"/>
    </location>
</feature>